<accession>A0A7C6A7G9</accession>
<dbReference type="AlphaFoldDB" id="A0A7C6A7G9"/>
<dbReference type="EMBL" id="DRZX01000261">
    <property type="protein sequence ID" value="HHS49278.1"/>
    <property type="molecule type" value="Genomic_DNA"/>
</dbReference>
<dbReference type="Proteomes" id="UP000886400">
    <property type="component" value="Unassembled WGS sequence"/>
</dbReference>
<organism evidence="1">
    <name type="scientific">Desulfurella acetivorans</name>
    <dbReference type="NCBI Taxonomy" id="33002"/>
    <lineage>
        <taxon>Bacteria</taxon>
        <taxon>Pseudomonadati</taxon>
        <taxon>Campylobacterota</taxon>
        <taxon>Desulfurellia</taxon>
        <taxon>Desulfurellales</taxon>
        <taxon>Desulfurellaceae</taxon>
        <taxon>Desulfurella</taxon>
    </lineage>
</organism>
<comment type="caution">
    <text evidence="1">The sequence shown here is derived from an EMBL/GenBank/DDBJ whole genome shotgun (WGS) entry which is preliminary data.</text>
</comment>
<proteinExistence type="predicted"/>
<sequence>MQNHNPKDKIQALQKALENDPLLLGVFI</sequence>
<protein>
    <submittedName>
        <fullName evidence="1">Uncharacterized protein</fullName>
    </submittedName>
</protein>
<gene>
    <name evidence="1" type="ORF">ENM99_05480</name>
</gene>
<name>A0A7C6A7G9_DESAE</name>
<evidence type="ECO:0000313" key="1">
    <source>
        <dbReference type="EMBL" id="HHS49278.1"/>
    </source>
</evidence>
<reference evidence="1" key="1">
    <citation type="journal article" date="2020" name="mSystems">
        <title>Genome- and Community-Level Interaction Insights into Carbon Utilization and Element Cycling Functions of Hydrothermarchaeota in Hydrothermal Sediment.</title>
        <authorList>
            <person name="Zhou Z."/>
            <person name="Liu Y."/>
            <person name="Xu W."/>
            <person name="Pan J."/>
            <person name="Luo Z.H."/>
            <person name="Li M."/>
        </authorList>
    </citation>
    <scope>NUCLEOTIDE SEQUENCE [LARGE SCALE GENOMIC DNA]</scope>
    <source>
        <strain evidence="1">SpSt-1135</strain>
    </source>
</reference>